<dbReference type="PANTHER" id="PTHR37953">
    <property type="entry name" value="UPF0127 PROTEIN MJ1496"/>
    <property type="match status" value="1"/>
</dbReference>
<evidence type="ECO:0000313" key="3">
    <source>
        <dbReference type="Proteomes" id="UP001430804"/>
    </source>
</evidence>
<name>A0ABS6WQC2_9HYPH</name>
<comment type="caution">
    <text evidence="2">The sequence shown here is derived from an EMBL/GenBank/DDBJ whole genome shotgun (WGS) entry which is preliminary data.</text>
</comment>
<proteinExistence type="predicted"/>
<dbReference type="PANTHER" id="PTHR37953:SF1">
    <property type="entry name" value="UPF0127 PROTEIN MJ1496"/>
    <property type="match status" value="1"/>
</dbReference>
<dbReference type="RefSeq" id="WP_219202745.1">
    <property type="nucleotide sequence ID" value="NZ_JAHWQX010000003.1"/>
</dbReference>
<feature type="signal peptide" evidence="1">
    <location>
        <begin position="1"/>
        <end position="27"/>
    </location>
</feature>
<dbReference type="EMBL" id="JAHWQX010000003">
    <property type="protein sequence ID" value="MBW3098153.1"/>
    <property type="molecule type" value="Genomic_DNA"/>
</dbReference>
<dbReference type="Proteomes" id="UP001430804">
    <property type="component" value="Unassembled WGS sequence"/>
</dbReference>
<sequence>MPAVLTAMPAAFVATAAPVVLAGPAQAGEVTFEMAAEPLLIETEGGAVSFKVELALDGASRAQGLMNRAEMPADQGMLFDFGTTRLVTMWMKNTLLPLDMIFITPDGRVAGIAADTVPHSEALISSPGPVRYVLEVNAGTAATKGIAVGDQVVHPAVGMSD</sequence>
<evidence type="ECO:0000256" key="1">
    <source>
        <dbReference type="SAM" id="SignalP"/>
    </source>
</evidence>
<feature type="chain" id="PRO_5047173418" evidence="1">
    <location>
        <begin position="28"/>
        <end position="161"/>
    </location>
</feature>
<organism evidence="2 3">
    <name type="scientific">Pseudohoeflea coraliihabitans</name>
    <dbReference type="NCBI Taxonomy" id="2860393"/>
    <lineage>
        <taxon>Bacteria</taxon>
        <taxon>Pseudomonadati</taxon>
        <taxon>Pseudomonadota</taxon>
        <taxon>Alphaproteobacteria</taxon>
        <taxon>Hyphomicrobiales</taxon>
        <taxon>Rhizobiaceae</taxon>
        <taxon>Pseudohoeflea</taxon>
    </lineage>
</organism>
<accession>A0ABS6WQC2</accession>
<gene>
    <name evidence="2" type="ORF">KY465_12770</name>
</gene>
<dbReference type="Pfam" id="PF02643">
    <property type="entry name" value="DUF192"/>
    <property type="match status" value="1"/>
</dbReference>
<evidence type="ECO:0000313" key="2">
    <source>
        <dbReference type="EMBL" id="MBW3098153.1"/>
    </source>
</evidence>
<keyword evidence="1" id="KW-0732">Signal</keyword>
<dbReference type="InterPro" id="IPR003795">
    <property type="entry name" value="DUF192"/>
</dbReference>
<protein>
    <submittedName>
        <fullName evidence="2">DUF192 domain-containing protein</fullName>
    </submittedName>
</protein>
<keyword evidence="3" id="KW-1185">Reference proteome</keyword>
<reference evidence="2" key="1">
    <citation type="submission" date="2021-07" db="EMBL/GenBank/DDBJ databases">
        <title>Pseudohoeflea marina sp. nov. a polyhydroxyalcanoate-producing bacterium.</title>
        <authorList>
            <person name="Zheng W."/>
            <person name="Yu S."/>
            <person name="Huang Y."/>
        </authorList>
    </citation>
    <scope>NUCLEOTIDE SEQUENCE</scope>
    <source>
        <strain evidence="2">DP4N28-3</strain>
    </source>
</reference>